<dbReference type="GO" id="GO:0005886">
    <property type="term" value="C:plasma membrane"/>
    <property type="evidence" value="ECO:0007669"/>
    <property type="project" value="UniProtKB-SubCell"/>
</dbReference>
<feature type="transmembrane region" description="Helical" evidence="10">
    <location>
        <begin position="302"/>
        <end position="321"/>
    </location>
</feature>
<evidence type="ECO:0000313" key="11">
    <source>
        <dbReference type="EMBL" id="PRY42047.1"/>
    </source>
</evidence>
<dbReference type="Pfam" id="PF03023">
    <property type="entry name" value="MurJ"/>
    <property type="match status" value="1"/>
</dbReference>
<proteinExistence type="inferred from homology"/>
<accession>A0A2T0T8Q3</accession>
<dbReference type="OrthoDB" id="1414494at2"/>
<evidence type="ECO:0000256" key="9">
    <source>
        <dbReference type="ARBA" id="ARBA00061532"/>
    </source>
</evidence>
<dbReference type="EMBL" id="PVTE01000005">
    <property type="protein sequence ID" value="PRY42047.1"/>
    <property type="molecule type" value="Genomic_DNA"/>
</dbReference>
<keyword evidence="7 10" id="KW-0472">Membrane</keyword>
<feature type="transmembrane region" description="Helical" evidence="10">
    <location>
        <begin position="53"/>
        <end position="74"/>
    </location>
</feature>
<keyword evidence="3 10" id="KW-0812">Transmembrane</keyword>
<organism evidence="11 12">
    <name type="scientific">Spirosoma oryzae</name>
    <dbReference type="NCBI Taxonomy" id="1469603"/>
    <lineage>
        <taxon>Bacteria</taxon>
        <taxon>Pseudomonadati</taxon>
        <taxon>Bacteroidota</taxon>
        <taxon>Cytophagia</taxon>
        <taxon>Cytophagales</taxon>
        <taxon>Cytophagaceae</taxon>
        <taxon>Spirosoma</taxon>
    </lineage>
</organism>
<keyword evidence="12" id="KW-1185">Reference proteome</keyword>
<keyword evidence="4" id="KW-0133">Cell shape</keyword>
<dbReference type="PANTHER" id="PTHR30250">
    <property type="entry name" value="PST FAMILY PREDICTED COLANIC ACID TRANSPORTER"/>
    <property type="match status" value="1"/>
</dbReference>
<feature type="transmembrane region" description="Helical" evidence="10">
    <location>
        <begin position="365"/>
        <end position="384"/>
    </location>
</feature>
<comment type="similarity">
    <text evidence="9">Belongs to the MurJ/MviN family.</text>
</comment>
<dbReference type="GO" id="GO:0009252">
    <property type="term" value="P:peptidoglycan biosynthetic process"/>
    <property type="evidence" value="ECO:0007669"/>
    <property type="project" value="UniProtKB-KW"/>
</dbReference>
<keyword evidence="6 10" id="KW-1133">Transmembrane helix</keyword>
<evidence type="ECO:0000256" key="4">
    <source>
        <dbReference type="ARBA" id="ARBA00022960"/>
    </source>
</evidence>
<gene>
    <name evidence="11" type="ORF">CLV58_105250</name>
</gene>
<comment type="subcellular location">
    <subcellularLocation>
        <location evidence="1">Cell membrane</location>
        <topology evidence="1">Multi-pass membrane protein</topology>
    </subcellularLocation>
</comment>
<evidence type="ECO:0000256" key="7">
    <source>
        <dbReference type="ARBA" id="ARBA00023136"/>
    </source>
</evidence>
<dbReference type="InterPro" id="IPR050833">
    <property type="entry name" value="Poly_Biosynth_Transport"/>
</dbReference>
<evidence type="ECO:0000256" key="3">
    <source>
        <dbReference type="ARBA" id="ARBA00022692"/>
    </source>
</evidence>
<comment type="caution">
    <text evidence="11">The sequence shown here is derived from an EMBL/GenBank/DDBJ whole genome shotgun (WGS) entry which is preliminary data.</text>
</comment>
<dbReference type="RefSeq" id="WP_106137239.1">
    <property type="nucleotide sequence ID" value="NZ_PVTE01000005.1"/>
</dbReference>
<evidence type="ECO:0000256" key="10">
    <source>
        <dbReference type="SAM" id="Phobius"/>
    </source>
</evidence>
<keyword evidence="5" id="KW-0573">Peptidoglycan synthesis</keyword>
<feature type="transmembrane region" description="Helical" evidence="10">
    <location>
        <begin position="257"/>
        <end position="281"/>
    </location>
</feature>
<evidence type="ECO:0000313" key="12">
    <source>
        <dbReference type="Proteomes" id="UP000238375"/>
    </source>
</evidence>
<protein>
    <submittedName>
        <fullName evidence="11">O-antigen/teichoic acid export membrane protein</fullName>
    </submittedName>
</protein>
<evidence type="ECO:0000256" key="5">
    <source>
        <dbReference type="ARBA" id="ARBA00022984"/>
    </source>
</evidence>
<evidence type="ECO:0000256" key="8">
    <source>
        <dbReference type="ARBA" id="ARBA00060041"/>
    </source>
</evidence>
<dbReference type="AlphaFoldDB" id="A0A2T0T8Q3"/>
<dbReference type="GO" id="GO:0008360">
    <property type="term" value="P:regulation of cell shape"/>
    <property type="evidence" value="ECO:0007669"/>
    <property type="project" value="UniProtKB-KW"/>
</dbReference>
<feature type="transmembrane region" description="Helical" evidence="10">
    <location>
        <begin position="178"/>
        <end position="200"/>
    </location>
</feature>
<evidence type="ECO:0000256" key="6">
    <source>
        <dbReference type="ARBA" id="ARBA00022989"/>
    </source>
</evidence>
<reference evidence="11 12" key="1">
    <citation type="submission" date="2018-03" db="EMBL/GenBank/DDBJ databases">
        <title>Genomic Encyclopedia of Archaeal and Bacterial Type Strains, Phase II (KMG-II): from individual species to whole genera.</title>
        <authorList>
            <person name="Goeker M."/>
        </authorList>
    </citation>
    <scope>NUCLEOTIDE SEQUENCE [LARGE SCALE GENOMIC DNA]</scope>
    <source>
        <strain evidence="11 12">DSM 28354</strain>
    </source>
</reference>
<keyword evidence="2" id="KW-1003">Cell membrane</keyword>
<feature type="transmembrane region" description="Helical" evidence="10">
    <location>
        <begin position="333"/>
        <end position="353"/>
    </location>
</feature>
<dbReference type="Proteomes" id="UP000238375">
    <property type="component" value="Unassembled WGS sequence"/>
</dbReference>
<evidence type="ECO:0000256" key="2">
    <source>
        <dbReference type="ARBA" id="ARBA00022475"/>
    </source>
</evidence>
<dbReference type="InterPro" id="IPR004268">
    <property type="entry name" value="MurJ"/>
</dbReference>
<feature type="transmembrane region" description="Helical" evidence="10">
    <location>
        <begin position="220"/>
        <end position="237"/>
    </location>
</feature>
<sequence length="431" mass="47770">MKIGRFANPLSVPTRFAPLLTLLSGQGLSAGLGLIYGKLTALYISPDVWGEYSLLLAGMTFVHSLLVTPTIQSFKSALGQFSRTTVVRFYGQLLLALFTILLPLVALLAGLYFRNSLFGLVWLAAVGQGFYQFGTDYRNAQGQHRSFARLQMGYAAGMLVSFGGLVIGLHQYTTTGLWQSMALVNGLFALLSVTPLYKLIRHTPSPLPNRPQLVQTYRRYVTPLFGMALCAWLLNYADRYLIRLYLTDADVGQYAMGYSLGAKLLLLSTPLLAFLSPRMLALRRDNQPVSMVNALVFRYLRHYMPGTGLACLAFFLGRNLIGTLLLSNQYGQAMAIAPIVATGYLFLTSIHLLELKWYAFGQTRYVLWHTLSGVVVNLAFNVLLIPRLGIAGAAWATMIGYATQFAIAYWLFRRPETVRIHPATALSHLTP</sequence>
<evidence type="ECO:0000256" key="1">
    <source>
        <dbReference type="ARBA" id="ARBA00004651"/>
    </source>
</evidence>
<dbReference type="PANTHER" id="PTHR30250:SF11">
    <property type="entry name" value="O-ANTIGEN TRANSPORTER-RELATED"/>
    <property type="match status" value="1"/>
</dbReference>
<feature type="transmembrane region" description="Helical" evidence="10">
    <location>
        <begin position="390"/>
        <end position="412"/>
    </location>
</feature>
<feature type="transmembrane region" description="Helical" evidence="10">
    <location>
        <begin position="86"/>
        <end position="106"/>
    </location>
</feature>
<name>A0A2T0T8Q3_9BACT</name>
<comment type="function">
    <text evidence="8">Involved in peptidoglycan biosynthesis. Transports lipid-linked peptidoglycan precursors from the inner to the outer leaflet of the cytoplasmic membrane.</text>
</comment>
<feature type="transmembrane region" description="Helical" evidence="10">
    <location>
        <begin position="152"/>
        <end position="172"/>
    </location>
</feature>